<protein>
    <submittedName>
        <fullName evidence="1">Uncharacterized protein</fullName>
    </submittedName>
</protein>
<dbReference type="GeneID" id="81400834"/>
<dbReference type="OrthoDB" id="4363545at2759"/>
<evidence type="ECO:0000313" key="2">
    <source>
        <dbReference type="Proteomes" id="UP001149079"/>
    </source>
</evidence>
<name>A0A9W9HGK8_9EURO</name>
<gene>
    <name evidence="1" type="ORF">N7515_000920</name>
</gene>
<organism evidence="1 2">
    <name type="scientific">Penicillium bovifimosum</name>
    <dbReference type="NCBI Taxonomy" id="126998"/>
    <lineage>
        <taxon>Eukaryota</taxon>
        <taxon>Fungi</taxon>
        <taxon>Dikarya</taxon>
        <taxon>Ascomycota</taxon>
        <taxon>Pezizomycotina</taxon>
        <taxon>Eurotiomycetes</taxon>
        <taxon>Eurotiomycetidae</taxon>
        <taxon>Eurotiales</taxon>
        <taxon>Aspergillaceae</taxon>
        <taxon>Penicillium</taxon>
    </lineage>
</organism>
<dbReference type="RefSeq" id="XP_056526830.1">
    <property type="nucleotide sequence ID" value="XM_056661664.1"/>
</dbReference>
<dbReference type="AlphaFoldDB" id="A0A9W9HGK8"/>
<reference evidence="1" key="2">
    <citation type="journal article" date="2023" name="IMA Fungus">
        <title>Comparative genomic study of the Penicillium genus elucidates a diverse pangenome and 15 lateral gene transfer events.</title>
        <authorList>
            <person name="Petersen C."/>
            <person name="Sorensen T."/>
            <person name="Nielsen M.R."/>
            <person name="Sondergaard T.E."/>
            <person name="Sorensen J.L."/>
            <person name="Fitzpatrick D.A."/>
            <person name="Frisvad J.C."/>
            <person name="Nielsen K.L."/>
        </authorList>
    </citation>
    <scope>NUCLEOTIDE SEQUENCE</scope>
    <source>
        <strain evidence="1">IBT 22155</strain>
    </source>
</reference>
<keyword evidence="2" id="KW-1185">Reference proteome</keyword>
<dbReference type="EMBL" id="JAPQKL010000001">
    <property type="protein sequence ID" value="KAJ5146356.1"/>
    <property type="molecule type" value="Genomic_DNA"/>
</dbReference>
<proteinExistence type="predicted"/>
<reference evidence="1" key="1">
    <citation type="submission" date="2022-11" db="EMBL/GenBank/DDBJ databases">
        <authorList>
            <person name="Petersen C."/>
        </authorList>
    </citation>
    <scope>NUCLEOTIDE SEQUENCE</scope>
    <source>
        <strain evidence="1">IBT 22155</strain>
    </source>
</reference>
<sequence length="249" mass="27780">MEKLSVHDPIWAMANARDIRSWNALTIVSDSKVRTRELSRLSGTVDPGNVPTACLASFGRSPPTEAKTRWLIDPFILHVYAAVTSDLTNAQPLNVQCERGYSFGPVKVNGKRVIFSGRMDYSIWYGETELLCLNVLVVEAKDGPKSGHALPQLLGYMGCIHRERKNSGRRNCGVYGMVYNEDVWHFLKISHDSKWSELAVGGRALERSFVLLVWMLRMAAAISPAHSTVISAEISRAMGHEEMNIDSFL</sequence>
<evidence type="ECO:0000313" key="1">
    <source>
        <dbReference type="EMBL" id="KAJ5146356.1"/>
    </source>
</evidence>
<dbReference type="Proteomes" id="UP001149079">
    <property type="component" value="Unassembled WGS sequence"/>
</dbReference>
<accession>A0A9W9HGK8</accession>
<comment type="caution">
    <text evidence="1">The sequence shown here is derived from an EMBL/GenBank/DDBJ whole genome shotgun (WGS) entry which is preliminary data.</text>
</comment>